<dbReference type="RefSeq" id="WP_023787312.1">
    <property type="nucleotide sequence ID" value="NC_022997.1"/>
</dbReference>
<dbReference type="AlphaFoldDB" id="V5SCJ1"/>
<accession>V5SCJ1</accession>
<dbReference type="PIRSF" id="PIRSF032025">
    <property type="entry name" value="UCP032025"/>
    <property type="match status" value="1"/>
</dbReference>
<gene>
    <name evidence="1" type="ORF">W911_09750</name>
</gene>
<dbReference type="KEGG" id="hni:W911_09750"/>
<dbReference type="EMBL" id="CP006912">
    <property type="protein sequence ID" value="AHB48611.1"/>
    <property type="molecule type" value="Genomic_DNA"/>
</dbReference>
<organism evidence="1 2">
    <name type="scientific">Hyphomicrobium nitrativorans NL23</name>
    <dbReference type="NCBI Taxonomy" id="1029756"/>
    <lineage>
        <taxon>Bacteria</taxon>
        <taxon>Pseudomonadati</taxon>
        <taxon>Pseudomonadota</taxon>
        <taxon>Alphaproteobacteria</taxon>
        <taxon>Hyphomicrobiales</taxon>
        <taxon>Hyphomicrobiaceae</taxon>
        <taxon>Hyphomicrobium</taxon>
    </lineage>
</organism>
<proteinExistence type="predicted"/>
<dbReference type="OrthoDB" id="9798292at2"/>
<protein>
    <recommendedName>
        <fullName evidence="3">Lysophospholipase</fullName>
    </recommendedName>
</protein>
<dbReference type="HOGENOM" id="CLU_130421_0_0_5"/>
<evidence type="ECO:0000313" key="2">
    <source>
        <dbReference type="Proteomes" id="UP000018542"/>
    </source>
</evidence>
<sequence>MSLNLVKLCVGAASVEDLASWQKGRLAEQKARGEAMRIFHATFQMPKRQAELLDGGSLYWVIKGVIQVRQRVVGFDEGTREDGSSCCLILLDTALVPVRPVPRRAFQGWRYLTADDAPKDLGHGPGGDLASFPPKLRQELLELCLI</sequence>
<dbReference type="Proteomes" id="UP000018542">
    <property type="component" value="Chromosome"/>
</dbReference>
<dbReference type="STRING" id="1029756.W911_09750"/>
<keyword evidence="2" id="KW-1185">Reference proteome</keyword>
<dbReference type="InterPro" id="IPR008320">
    <property type="entry name" value="UCP032025"/>
</dbReference>
<evidence type="ECO:0000313" key="1">
    <source>
        <dbReference type="EMBL" id="AHB48611.1"/>
    </source>
</evidence>
<dbReference type="PATRIC" id="fig|1029756.8.peg.2028"/>
<reference evidence="1 2" key="1">
    <citation type="journal article" date="2014" name="Genome Announc.">
        <title>Complete Genome Sequence of Hyphomicrobium nitrativorans Strain NL23, a Denitrifying Bacterium Isolated from Biofilm of a Methanol-Fed Denitrification System Treating Seawater at the Montreal Biodome.</title>
        <authorList>
            <person name="Martineau C."/>
            <person name="Villeneuve C."/>
            <person name="Mauffrey F."/>
            <person name="Villemur R."/>
        </authorList>
    </citation>
    <scope>NUCLEOTIDE SEQUENCE [LARGE SCALE GENOMIC DNA]</scope>
    <source>
        <strain evidence="1">NL23</strain>
    </source>
</reference>
<name>V5SCJ1_9HYPH</name>
<dbReference type="Pfam" id="PF07370">
    <property type="entry name" value="DUF1489"/>
    <property type="match status" value="1"/>
</dbReference>
<evidence type="ECO:0008006" key="3">
    <source>
        <dbReference type="Google" id="ProtNLM"/>
    </source>
</evidence>